<accession>A0ABX0JSF2</accession>
<dbReference type="Pfam" id="PF16976">
    <property type="entry name" value="RcpC"/>
    <property type="match status" value="1"/>
</dbReference>
<feature type="transmembrane region" description="Helical" evidence="2">
    <location>
        <begin position="6"/>
        <end position="26"/>
    </location>
</feature>
<dbReference type="NCBIfam" id="TIGR03177">
    <property type="entry name" value="pilus_cpaB"/>
    <property type="match status" value="1"/>
</dbReference>
<keyword evidence="2" id="KW-1133">Transmembrane helix</keyword>
<dbReference type="RefSeq" id="WP_173583263.1">
    <property type="nucleotide sequence ID" value="NZ_WOTB01000010.1"/>
</dbReference>
<organism evidence="4 5">
    <name type="scientific">Acetobacter musti</name>
    <dbReference type="NCBI Taxonomy" id="864732"/>
    <lineage>
        <taxon>Bacteria</taxon>
        <taxon>Pseudomonadati</taxon>
        <taxon>Pseudomonadota</taxon>
        <taxon>Alphaproteobacteria</taxon>
        <taxon>Acetobacterales</taxon>
        <taxon>Acetobacteraceae</taxon>
        <taxon>Acetobacter</taxon>
    </lineage>
</organism>
<dbReference type="InterPro" id="IPR031571">
    <property type="entry name" value="RcpC_dom"/>
</dbReference>
<dbReference type="EMBL" id="WOTB01000010">
    <property type="protein sequence ID" value="NHN84875.1"/>
    <property type="molecule type" value="Genomic_DNA"/>
</dbReference>
<evidence type="ECO:0000256" key="1">
    <source>
        <dbReference type="SAM" id="MobiDB-lite"/>
    </source>
</evidence>
<keyword evidence="2" id="KW-0472">Membrane</keyword>
<evidence type="ECO:0000259" key="3">
    <source>
        <dbReference type="SMART" id="SM00858"/>
    </source>
</evidence>
<evidence type="ECO:0000313" key="5">
    <source>
        <dbReference type="Proteomes" id="UP000635278"/>
    </source>
</evidence>
<keyword evidence="5" id="KW-1185">Reference proteome</keyword>
<feature type="domain" description="SAF" evidence="3">
    <location>
        <begin position="47"/>
        <end position="111"/>
    </location>
</feature>
<reference evidence="4 5" key="1">
    <citation type="journal article" date="2020" name="Int. J. Syst. Evol. Microbiol.">
        <title>Novel acetic acid bacteria from cider fermentations: Acetobacter conturbans sp. nov. and Acetobacter fallax sp. nov.</title>
        <authorList>
            <person name="Sombolestani A.S."/>
            <person name="Cleenwerck I."/>
            <person name="Cnockaert M."/>
            <person name="Borremans W."/>
            <person name="Wieme A.D."/>
            <person name="De Vuyst L."/>
            <person name="Vandamme P."/>
        </authorList>
    </citation>
    <scope>NUCLEOTIDE SEQUENCE [LARGE SCALE GENOMIC DNA]</scope>
    <source>
        <strain evidence="4 5">LMG 30640</strain>
    </source>
</reference>
<dbReference type="Proteomes" id="UP000635278">
    <property type="component" value="Unassembled WGS sequence"/>
</dbReference>
<sequence>MGIHKYITYVCIVVLTVLSIFLLIKLSLHQTAAPSRPVPVIKPEPTVKILTAKRQLFPGEILRDEDLSDQSVPQSFRSFGALLSTQRKDFIGTLLRVALPKGAQLRGDDVVHPGEGGFLAALLAPGSRGVSVSVDPASAADGLIWPGDYVDVILLPNSGNASSSGHSAASQTILENVHVVAIDQTVIRGKNPSLPNQTARTAALELSPKNAQKLALAQKLGRIVLALRPLIQPEGKASIPDATWNEDIFDASAPPENSASDRKTSGVESMRVFNGLEEVTNAH</sequence>
<comment type="caution">
    <text evidence="4">The sequence shown here is derived from an EMBL/GenBank/DDBJ whole genome shotgun (WGS) entry which is preliminary data.</text>
</comment>
<protein>
    <submittedName>
        <fullName evidence="4">Flp pilus assembly protein CpaB</fullName>
    </submittedName>
</protein>
<dbReference type="InterPro" id="IPR013974">
    <property type="entry name" value="SAF"/>
</dbReference>
<evidence type="ECO:0000256" key="2">
    <source>
        <dbReference type="SAM" id="Phobius"/>
    </source>
</evidence>
<gene>
    <name evidence="4" type="primary">cpaB</name>
    <name evidence="4" type="ORF">GOB93_09505</name>
</gene>
<dbReference type="CDD" id="cd11614">
    <property type="entry name" value="SAF_CpaB_FlgA_like"/>
    <property type="match status" value="1"/>
</dbReference>
<evidence type="ECO:0000313" key="4">
    <source>
        <dbReference type="EMBL" id="NHN84875.1"/>
    </source>
</evidence>
<keyword evidence="2" id="KW-0812">Transmembrane</keyword>
<dbReference type="SMART" id="SM00858">
    <property type="entry name" value="SAF"/>
    <property type="match status" value="1"/>
</dbReference>
<proteinExistence type="predicted"/>
<feature type="region of interest" description="Disordered" evidence="1">
    <location>
        <begin position="248"/>
        <end position="283"/>
    </location>
</feature>
<name>A0ABX0JSF2_9PROT</name>
<dbReference type="Pfam" id="PF08666">
    <property type="entry name" value="SAF"/>
    <property type="match status" value="1"/>
</dbReference>
<dbReference type="InterPro" id="IPR017592">
    <property type="entry name" value="Pilus_assmbl_Flp-typ_CpaB"/>
</dbReference>